<feature type="domain" description="Primase C-terminal 1" evidence="2">
    <location>
        <begin position="216"/>
        <end position="279"/>
    </location>
</feature>
<sequence>MASRRGFIWAVQQIDATTPLPEAAVIFARAGVPVFPCAPGGKQPVTGQGFKNATTDLAQVQAWWHRFPAANIGMPTGAASGAVVVDVDVHGPVNGYDALNRADRAGLVSGWGLAARSASGGLHLYFPATEGVEQRSWQAGRAAIDFRGDGGYIIVPPSRRAVGGTEAVYRVERINPGRVSTVDAQALRDFLDPKPPPRPRPAGLAANPSEAAGRLAGWAARVPEGQRNSGVFWAACKMAENGVDPSVAAGTLTEATEQPDFDAREIGRIVVNAYHRVHATTPTTRTEQSTGPPTVDRCRVAASRAPTSPRGL</sequence>
<dbReference type="CDD" id="cd04859">
    <property type="entry name" value="Prim_Pol"/>
    <property type="match status" value="1"/>
</dbReference>
<dbReference type="OrthoDB" id="3218228at2"/>
<feature type="compositionally biased region" description="Polar residues" evidence="1">
    <location>
        <begin position="281"/>
        <end position="292"/>
    </location>
</feature>
<dbReference type="Pfam" id="PF09250">
    <property type="entry name" value="Prim-Pol"/>
    <property type="match status" value="1"/>
</dbReference>
<dbReference type="SUPFAM" id="SSF56747">
    <property type="entry name" value="Prim-pol domain"/>
    <property type="match status" value="1"/>
</dbReference>
<dbReference type="SMART" id="SM00943">
    <property type="entry name" value="Prim-Pol"/>
    <property type="match status" value="1"/>
</dbReference>
<evidence type="ECO:0000259" key="2">
    <source>
        <dbReference type="SMART" id="SM00942"/>
    </source>
</evidence>
<dbReference type="Pfam" id="PF08708">
    <property type="entry name" value="PriCT_1"/>
    <property type="match status" value="1"/>
</dbReference>
<dbReference type="Proteomes" id="UP000192634">
    <property type="component" value="Unassembled WGS sequence"/>
</dbReference>
<name>A0A1W2BNN7_9MICO</name>
<proteinExistence type="predicted"/>
<dbReference type="AlphaFoldDB" id="A0A1W2BNN7"/>
<dbReference type="SMART" id="SM00942">
    <property type="entry name" value="PriCT_1"/>
    <property type="match status" value="1"/>
</dbReference>
<feature type="region of interest" description="Disordered" evidence="1">
    <location>
        <begin position="281"/>
        <end position="312"/>
    </location>
</feature>
<dbReference type="EMBL" id="FWXN01000008">
    <property type="protein sequence ID" value="SMC74456.1"/>
    <property type="molecule type" value="Genomic_DNA"/>
</dbReference>
<gene>
    <name evidence="4" type="ORF">SAMN06296429_108186</name>
</gene>
<evidence type="ECO:0000259" key="3">
    <source>
        <dbReference type="SMART" id="SM00943"/>
    </source>
</evidence>
<dbReference type="InterPro" id="IPR014820">
    <property type="entry name" value="PriCT_1"/>
</dbReference>
<dbReference type="InterPro" id="IPR015330">
    <property type="entry name" value="DNA_primase/pol_bifunc_N"/>
</dbReference>
<accession>A0A1W2BNN7</accession>
<evidence type="ECO:0000256" key="1">
    <source>
        <dbReference type="SAM" id="MobiDB-lite"/>
    </source>
</evidence>
<reference evidence="4 5" key="1">
    <citation type="submission" date="2017-04" db="EMBL/GenBank/DDBJ databases">
        <authorList>
            <person name="Afonso C.L."/>
            <person name="Miller P.J."/>
            <person name="Scott M.A."/>
            <person name="Spackman E."/>
            <person name="Goraichik I."/>
            <person name="Dimitrov K.M."/>
            <person name="Suarez D.L."/>
            <person name="Swayne D.E."/>
        </authorList>
    </citation>
    <scope>NUCLEOTIDE SEQUENCE [LARGE SCALE GENOMIC DNA]</scope>
    <source>
        <strain evidence="4 5">CGMCC 1.12511</strain>
    </source>
</reference>
<protein>
    <submittedName>
        <fullName evidence="4">Bifunctional DNA primase/polymerase, N-terminal</fullName>
    </submittedName>
</protein>
<dbReference type="RefSeq" id="WP_084451520.1">
    <property type="nucleotide sequence ID" value="NZ_FWXN01000008.1"/>
</dbReference>
<feature type="domain" description="DNA primase/polymerase bifunctional N-terminal" evidence="3">
    <location>
        <begin position="24"/>
        <end position="191"/>
    </location>
</feature>
<evidence type="ECO:0000313" key="5">
    <source>
        <dbReference type="Proteomes" id="UP000192634"/>
    </source>
</evidence>
<organism evidence="4 5">
    <name type="scientific">Janibacter indicus</name>
    <dbReference type="NCBI Taxonomy" id="857417"/>
    <lineage>
        <taxon>Bacteria</taxon>
        <taxon>Bacillati</taxon>
        <taxon>Actinomycetota</taxon>
        <taxon>Actinomycetes</taxon>
        <taxon>Micrococcales</taxon>
        <taxon>Intrasporangiaceae</taxon>
        <taxon>Janibacter</taxon>
    </lineage>
</organism>
<evidence type="ECO:0000313" key="4">
    <source>
        <dbReference type="EMBL" id="SMC74456.1"/>
    </source>
</evidence>